<comment type="caution">
    <text evidence="1">The sequence shown here is derived from an EMBL/GenBank/DDBJ whole genome shotgun (WGS) entry which is preliminary data.</text>
</comment>
<organism evidence="1 2">
    <name type="scientific">Nephila pilipes</name>
    <name type="common">Giant wood spider</name>
    <name type="synonym">Nephila maculata</name>
    <dbReference type="NCBI Taxonomy" id="299642"/>
    <lineage>
        <taxon>Eukaryota</taxon>
        <taxon>Metazoa</taxon>
        <taxon>Ecdysozoa</taxon>
        <taxon>Arthropoda</taxon>
        <taxon>Chelicerata</taxon>
        <taxon>Arachnida</taxon>
        <taxon>Araneae</taxon>
        <taxon>Araneomorphae</taxon>
        <taxon>Entelegynae</taxon>
        <taxon>Araneoidea</taxon>
        <taxon>Nephilidae</taxon>
        <taxon>Nephila</taxon>
    </lineage>
</organism>
<evidence type="ECO:0000313" key="1">
    <source>
        <dbReference type="EMBL" id="GFT68707.1"/>
    </source>
</evidence>
<reference evidence="1" key="1">
    <citation type="submission" date="2020-08" db="EMBL/GenBank/DDBJ databases">
        <title>Multicomponent nature underlies the extraordinary mechanical properties of spider dragline silk.</title>
        <authorList>
            <person name="Kono N."/>
            <person name="Nakamura H."/>
            <person name="Mori M."/>
            <person name="Yoshida Y."/>
            <person name="Ohtoshi R."/>
            <person name="Malay A.D."/>
            <person name="Moran D.A.P."/>
            <person name="Tomita M."/>
            <person name="Numata K."/>
            <person name="Arakawa K."/>
        </authorList>
    </citation>
    <scope>NUCLEOTIDE SEQUENCE</scope>
</reference>
<dbReference type="Proteomes" id="UP000887013">
    <property type="component" value="Unassembled WGS sequence"/>
</dbReference>
<protein>
    <submittedName>
        <fullName evidence="1">Uncharacterized protein</fullName>
    </submittedName>
</protein>
<proteinExistence type="predicted"/>
<keyword evidence="2" id="KW-1185">Reference proteome</keyword>
<accession>A0A8X6PFQ8</accession>
<sequence length="119" mass="13533">MYKVIGVPTLDQATYRTCEKHGFPTFNPSTCRDSLSALLTIIEKARCSGNCSRLNVKGKLQRETLEYAELAHIFLTFAFVASITFGIRAFTEILVQLHNFRVLRFRRSSIGEPTFNINL</sequence>
<gene>
    <name evidence="1" type="ORF">NPIL_494841</name>
</gene>
<name>A0A8X6PFQ8_NEPPI</name>
<dbReference type="AlphaFoldDB" id="A0A8X6PFQ8"/>
<dbReference type="EMBL" id="BMAW01020552">
    <property type="protein sequence ID" value="GFT68707.1"/>
    <property type="molecule type" value="Genomic_DNA"/>
</dbReference>
<evidence type="ECO:0000313" key="2">
    <source>
        <dbReference type="Proteomes" id="UP000887013"/>
    </source>
</evidence>